<evidence type="ECO:0000256" key="3">
    <source>
        <dbReference type="ARBA" id="ARBA00007171"/>
    </source>
</evidence>
<keyword evidence="10" id="KW-0961">Cell wall biogenesis/degradation</keyword>
<dbReference type="Gene3D" id="3.90.1310.10">
    <property type="entry name" value="Penicillin-binding protein 2a (Domain 2)"/>
    <property type="match status" value="1"/>
</dbReference>
<dbReference type="Pfam" id="PF03717">
    <property type="entry name" value="PBP_dimer"/>
    <property type="match status" value="1"/>
</dbReference>
<evidence type="ECO:0000256" key="8">
    <source>
        <dbReference type="ARBA" id="ARBA00022989"/>
    </source>
</evidence>
<dbReference type="InterPro" id="IPR036138">
    <property type="entry name" value="PBP_dimer_sf"/>
</dbReference>
<keyword evidence="5 12" id="KW-0812">Transmembrane</keyword>
<keyword evidence="16" id="KW-1185">Reference proteome</keyword>
<proteinExistence type="inferred from homology"/>
<feature type="transmembrane region" description="Helical" evidence="12">
    <location>
        <begin position="20"/>
        <end position="44"/>
    </location>
</feature>
<evidence type="ECO:0000256" key="12">
    <source>
        <dbReference type="SAM" id="Phobius"/>
    </source>
</evidence>
<evidence type="ECO:0000256" key="11">
    <source>
        <dbReference type="SAM" id="MobiDB-lite"/>
    </source>
</evidence>
<name>A0ABR9B109_9BACL</name>
<keyword evidence="6" id="KW-0133">Cell shape</keyword>
<evidence type="ECO:0000313" key="15">
    <source>
        <dbReference type="EMBL" id="MBD8499132.1"/>
    </source>
</evidence>
<comment type="similarity">
    <text evidence="3">Belongs to the transpeptidase family.</text>
</comment>
<evidence type="ECO:0000313" key="16">
    <source>
        <dbReference type="Proteomes" id="UP000634529"/>
    </source>
</evidence>
<evidence type="ECO:0000256" key="4">
    <source>
        <dbReference type="ARBA" id="ARBA00022475"/>
    </source>
</evidence>
<comment type="subcellular location">
    <subcellularLocation>
        <location evidence="2">Cell membrane</location>
    </subcellularLocation>
    <subcellularLocation>
        <location evidence="1">Membrane</location>
        <topology evidence="1">Single-pass membrane protein</topology>
    </subcellularLocation>
</comment>
<feature type="domain" description="Penicillin-binding protein dimerisation" evidence="14">
    <location>
        <begin position="67"/>
        <end position="267"/>
    </location>
</feature>
<evidence type="ECO:0000256" key="9">
    <source>
        <dbReference type="ARBA" id="ARBA00023136"/>
    </source>
</evidence>
<dbReference type="SUPFAM" id="SSF56519">
    <property type="entry name" value="Penicillin binding protein dimerisation domain"/>
    <property type="match status" value="1"/>
</dbReference>
<keyword evidence="8 12" id="KW-1133">Transmembrane helix</keyword>
<comment type="caution">
    <text evidence="15">The sequence shown here is derived from an EMBL/GenBank/DDBJ whole genome shotgun (WGS) entry which is preliminary data.</text>
</comment>
<dbReference type="EMBL" id="JACYTN010000008">
    <property type="protein sequence ID" value="MBD8499132.1"/>
    <property type="molecule type" value="Genomic_DNA"/>
</dbReference>
<dbReference type="SUPFAM" id="SSF56601">
    <property type="entry name" value="beta-lactamase/transpeptidase-like"/>
    <property type="match status" value="1"/>
</dbReference>
<keyword evidence="4" id="KW-1003">Cell membrane</keyword>
<evidence type="ECO:0000256" key="10">
    <source>
        <dbReference type="ARBA" id="ARBA00023316"/>
    </source>
</evidence>
<accession>A0ABR9B109</accession>
<dbReference type="InterPro" id="IPR005311">
    <property type="entry name" value="PBP_dimer"/>
</dbReference>
<organism evidence="15 16">
    <name type="scientific">Paenibacillus arenosi</name>
    <dbReference type="NCBI Taxonomy" id="2774142"/>
    <lineage>
        <taxon>Bacteria</taxon>
        <taxon>Bacillati</taxon>
        <taxon>Bacillota</taxon>
        <taxon>Bacilli</taxon>
        <taxon>Bacillales</taxon>
        <taxon>Paenibacillaceae</taxon>
        <taxon>Paenibacillus</taxon>
    </lineage>
</organism>
<dbReference type="PANTHER" id="PTHR30627">
    <property type="entry name" value="PEPTIDOGLYCAN D,D-TRANSPEPTIDASE"/>
    <property type="match status" value="1"/>
</dbReference>
<reference evidence="15 16" key="1">
    <citation type="submission" date="2020-09" db="EMBL/GenBank/DDBJ databases">
        <title>Paenibacillus sp. CAU 1523 isolated from sand of Haeundae Beach.</title>
        <authorList>
            <person name="Kim W."/>
        </authorList>
    </citation>
    <scope>NUCLEOTIDE SEQUENCE [LARGE SCALE GENOMIC DNA]</scope>
    <source>
        <strain evidence="15 16">CAU 1523</strain>
    </source>
</reference>
<dbReference type="Pfam" id="PF00905">
    <property type="entry name" value="Transpeptidase"/>
    <property type="match status" value="1"/>
</dbReference>
<sequence>MSHPHRDDPQKREIINRRHFSFRLNAFFFITFTVFSVLIIRLAFLQFVEGPSMKEKETRLGYKTTAIPPLRGTIYDASNEPIAYSTSTQSLYFTIEKNYKLEENLAEAKQLAKQLETIFKNYGDPNVKQPTADEIVKNMDLTGRVNYTFVPRLIKTGLSQKEVAFFLENKPDLKGLEVIEDSVRNYDKDGVAVQLVGYLKKFKGVRESYDYYKNIHENRDTMPDELRYLEHEDVGVDGLEYMFQEELRGKNGLKRFPVNVAGRVIGEMEMTKPERGHNLHLTIDRDVQLKTEEAITKHLEKLRNSPNSIERAPYAKTAYAVAMEVETGNIVSMASMPDYDPNVWRNGSISPEDHKANQFYMGNGTIREVYPPYEDDRERMKHPSSLVYLGSVMKPLTVLVGLQEQMFGLHDSYYDRGYAEIGRKGYERKIWNSNRRVYGSMDAARALQVSSNPFMIDMIGKRLFSRTDKNGLEVWDSYMEMFGLGVLTGSGLPGESAGVKEYIEDAKRYSAQSALASASFGQMGKYTTLQLAQYTAMLANHGKRLKPQFVSKITDGEGNTVKEFQPEILNEAQFNDAYWKEIEAGMSNVTAHGFDGFPYPFYRKTGTSQQQVGGKLVENGVIIAYAPADKPKLAVVVVVPEGGYGSYSAAPIARAIFDAYDEEVGLTGTPRKKAESPSNAANNEQSTGQQ</sequence>
<keyword evidence="7" id="KW-0573">Peptidoglycan synthesis</keyword>
<keyword evidence="9 12" id="KW-0472">Membrane</keyword>
<evidence type="ECO:0000259" key="13">
    <source>
        <dbReference type="Pfam" id="PF00905"/>
    </source>
</evidence>
<evidence type="ECO:0000256" key="6">
    <source>
        <dbReference type="ARBA" id="ARBA00022960"/>
    </source>
</evidence>
<dbReference type="InterPro" id="IPR050515">
    <property type="entry name" value="Beta-lactam/transpept"/>
</dbReference>
<dbReference type="Gene3D" id="3.40.710.10">
    <property type="entry name" value="DD-peptidase/beta-lactamase superfamily"/>
    <property type="match status" value="1"/>
</dbReference>
<feature type="region of interest" description="Disordered" evidence="11">
    <location>
        <begin position="667"/>
        <end position="690"/>
    </location>
</feature>
<dbReference type="InterPro" id="IPR001460">
    <property type="entry name" value="PCN-bd_Tpept"/>
</dbReference>
<evidence type="ECO:0000256" key="1">
    <source>
        <dbReference type="ARBA" id="ARBA00004167"/>
    </source>
</evidence>
<feature type="domain" description="Penicillin-binding protein transpeptidase" evidence="13">
    <location>
        <begin position="319"/>
        <end position="657"/>
    </location>
</feature>
<evidence type="ECO:0000256" key="5">
    <source>
        <dbReference type="ARBA" id="ARBA00022692"/>
    </source>
</evidence>
<gene>
    <name evidence="15" type="ORF">IFO66_12530</name>
</gene>
<evidence type="ECO:0000259" key="14">
    <source>
        <dbReference type="Pfam" id="PF03717"/>
    </source>
</evidence>
<evidence type="ECO:0000256" key="7">
    <source>
        <dbReference type="ARBA" id="ARBA00022984"/>
    </source>
</evidence>
<evidence type="ECO:0000256" key="2">
    <source>
        <dbReference type="ARBA" id="ARBA00004236"/>
    </source>
</evidence>
<dbReference type="InterPro" id="IPR012338">
    <property type="entry name" value="Beta-lactam/transpept-like"/>
</dbReference>
<feature type="compositionally biased region" description="Polar residues" evidence="11">
    <location>
        <begin position="676"/>
        <end position="690"/>
    </location>
</feature>
<dbReference type="Proteomes" id="UP000634529">
    <property type="component" value="Unassembled WGS sequence"/>
</dbReference>
<protein>
    <submittedName>
        <fullName evidence="15">Penicillin-binding protein 2</fullName>
    </submittedName>
</protein>
<dbReference type="PANTHER" id="PTHR30627:SF2">
    <property type="entry name" value="PEPTIDOGLYCAN D,D-TRANSPEPTIDASE MRDA"/>
    <property type="match status" value="1"/>
</dbReference>